<comment type="caution">
    <text evidence="4">The sequence shown here is derived from an EMBL/GenBank/DDBJ whole genome shotgun (WGS) entry which is preliminary data.</text>
</comment>
<dbReference type="Gene3D" id="3.40.50.2300">
    <property type="match status" value="1"/>
</dbReference>
<accession>A0A834Z941</accession>
<evidence type="ECO:0000256" key="2">
    <source>
        <dbReference type="PROSITE-ProRule" id="PRU00169"/>
    </source>
</evidence>
<dbReference type="AlphaFoldDB" id="A0A834Z941"/>
<dbReference type="OMA" id="INLPMSH"/>
<feature type="domain" description="Response regulatory" evidence="3">
    <location>
        <begin position="7"/>
        <end position="134"/>
    </location>
</feature>
<dbReference type="EMBL" id="JABCRI010000008">
    <property type="protein sequence ID" value="KAF8401395.1"/>
    <property type="molecule type" value="Genomic_DNA"/>
</dbReference>
<reference evidence="4 5" key="1">
    <citation type="submission" date="2020-04" db="EMBL/GenBank/DDBJ databases">
        <title>Plant Genome Project.</title>
        <authorList>
            <person name="Zhang R.-G."/>
        </authorList>
    </citation>
    <scope>NUCLEOTIDE SEQUENCE [LARGE SCALE GENOMIC DNA]</scope>
    <source>
        <strain evidence="4">YNK0</strain>
        <tissue evidence="4">Leaf</tissue>
    </source>
</reference>
<dbReference type="PANTHER" id="PTHR43874:SF67">
    <property type="entry name" value="TWO-COMPONENT RESPONSE REGULATOR ARR2"/>
    <property type="match status" value="1"/>
</dbReference>
<proteinExistence type="predicted"/>
<dbReference type="PROSITE" id="PS50110">
    <property type="entry name" value="RESPONSE_REGULATORY"/>
    <property type="match status" value="1"/>
</dbReference>
<dbReference type="Gene3D" id="1.10.10.60">
    <property type="entry name" value="Homeodomain-like"/>
    <property type="match status" value="1"/>
</dbReference>
<name>A0A834Z941_TETSI</name>
<evidence type="ECO:0000313" key="5">
    <source>
        <dbReference type="Proteomes" id="UP000655225"/>
    </source>
</evidence>
<dbReference type="Pfam" id="PF00072">
    <property type="entry name" value="Response_reg"/>
    <property type="match status" value="1"/>
</dbReference>
<evidence type="ECO:0000313" key="4">
    <source>
        <dbReference type="EMBL" id="KAF8401395.1"/>
    </source>
</evidence>
<evidence type="ECO:0000259" key="3">
    <source>
        <dbReference type="PROSITE" id="PS50110"/>
    </source>
</evidence>
<dbReference type="InterPro" id="IPR001789">
    <property type="entry name" value="Sig_transdc_resp-reg_receiver"/>
</dbReference>
<dbReference type="InterPro" id="IPR045279">
    <property type="entry name" value="ARR-like"/>
</dbReference>
<gene>
    <name evidence="4" type="ORF">HHK36_012333</name>
</gene>
<dbReference type="CDD" id="cd17584">
    <property type="entry name" value="REC_typeB_ARR-like"/>
    <property type="match status" value="1"/>
</dbReference>
<keyword evidence="5" id="KW-1185">Reference proteome</keyword>
<dbReference type="PANTHER" id="PTHR43874">
    <property type="entry name" value="TWO-COMPONENT RESPONSE REGULATOR"/>
    <property type="match status" value="1"/>
</dbReference>
<sequence length="514" mass="57724">MVPVGLRILVVDDDITCLMMLDKMLGNCLYEEGVGLCDLSNDYLSWFRCLQSPYCQQAEFVLSMLRVNKGGFDIVISDIHMPNMNGFELLKCIGLEMDLPVIPLVMKGVKHGACDYLIKPVQVEAIRYIWQHVVRKRRNEVKELDQSSCMEDCDQHQKPSEGADYVCPENEGNWRNLKRRKDEEDEGEERDDTSTLKKRRVVWSVELHQLFATVVNQLGNDSMNLIPMSFALLIHVCCFLFPYYDTWSKGLQVSDGASDLLNSPTSPISSSSAHVDSIYGNQSSYFMMQMAQPRPRGQILNGITGDHASGFPLSIEKPIFANGTANVALGRNGHIINSPVSQASTMVYFPMNHVIQLPRNGFPLESTAGVMPSLMNFARGNPKSGSHSVAFEMSRHSNFIQGNLDFSPSVLGHQGFTYSEKNGQNKNESTVCKAMVSLRERNEHENPENIAQCYNNLLIDNVFRVNAESLPDLSSDTVLFAEHFGSDALMTTLFKQVSFLSLSSLQLFLRNPYR</sequence>
<protein>
    <recommendedName>
        <fullName evidence="3">Response regulatory domain-containing protein</fullName>
    </recommendedName>
</protein>
<dbReference type="GO" id="GO:0000160">
    <property type="term" value="P:phosphorelay signal transduction system"/>
    <property type="evidence" value="ECO:0007669"/>
    <property type="project" value="UniProtKB-KW"/>
</dbReference>
<dbReference type="SUPFAM" id="SSF52172">
    <property type="entry name" value="CheY-like"/>
    <property type="match status" value="1"/>
</dbReference>
<dbReference type="OrthoDB" id="60033at2759"/>
<dbReference type="SMART" id="SM00448">
    <property type="entry name" value="REC"/>
    <property type="match status" value="1"/>
</dbReference>
<keyword evidence="1" id="KW-0902">Two-component regulatory system</keyword>
<dbReference type="InterPro" id="IPR011006">
    <property type="entry name" value="CheY-like_superfamily"/>
</dbReference>
<evidence type="ECO:0000256" key="1">
    <source>
        <dbReference type="ARBA" id="ARBA00023012"/>
    </source>
</evidence>
<feature type="modified residue" description="4-aspartylphosphate" evidence="2">
    <location>
        <position position="78"/>
    </location>
</feature>
<keyword evidence="2" id="KW-0597">Phosphoprotein</keyword>
<dbReference type="GO" id="GO:0009736">
    <property type="term" value="P:cytokinin-activated signaling pathway"/>
    <property type="evidence" value="ECO:0007669"/>
    <property type="project" value="InterPro"/>
</dbReference>
<dbReference type="Proteomes" id="UP000655225">
    <property type="component" value="Unassembled WGS sequence"/>
</dbReference>
<organism evidence="4 5">
    <name type="scientific">Tetracentron sinense</name>
    <name type="common">Spur-leaf</name>
    <dbReference type="NCBI Taxonomy" id="13715"/>
    <lineage>
        <taxon>Eukaryota</taxon>
        <taxon>Viridiplantae</taxon>
        <taxon>Streptophyta</taxon>
        <taxon>Embryophyta</taxon>
        <taxon>Tracheophyta</taxon>
        <taxon>Spermatophyta</taxon>
        <taxon>Magnoliopsida</taxon>
        <taxon>Trochodendrales</taxon>
        <taxon>Trochodendraceae</taxon>
        <taxon>Tetracentron</taxon>
    </lineage>
</organism>